<evidence type="ECO:0000256" key="6">
    <source>
        <dbReference type="ARBA" id="ARBA00022750"/>
    </source>
</evidence>
<evidence type="ECO:0000313" key="12">
    <source>
        <dbReference type="Proteomes" id="UP000193560"/>
    </source>
</evidence>
<dbReference type="STRING" id="90262.A0A1X2IVP7"/>
<dbReference type="InterPro" id="IPR001969">
    <property type="entry name" value="Aspartic_peptidase_AS"/>
</dbReference>
<accession>A0A1X2IVP7</accession>
<organism evidence="11 12">
    <name type="scientific">Absidia repens</name>
    <dbReference type="NCBI Taxonomy" id="90262"/>
    <lineage>
        <taxon>Eukaryota</taxon>
        <taxon>Fungi</taxon>
        <taxon>Fungi incertae sedis</taxon>
        <taxon>Mucoromycota</taxon>
        <taxon>Mucoromycotina</taxon>
        <taxon>Mucoromycetes</taxon>
        <taxon>Mucorales</taxon>
        <taxon>Cunninghamellaceae</taxon>
        <taxon>Absidia</taxon>
    </lineage>
</organism>
<dbReference type="EMBL" id="MCGE01000004">
    <property type="protein sequence ID" value="ORZ22291.1"/>
    <property type="molecule type" value="Genomic_DNA"/>
</dbReference>
<dbReference type="AlphaFoldDB" id="A0A1X2IVP7"/>
<dbReference type="PANTHER" id="PTHR47966:SF51">
    <property type="entry name" value="BETA-SITE APP-CLEAVING ENZYME, ISOFORM A-RELATED"/>
    <property type="match status" value="1"/>
</dbReference>
<name>A0A1X2IVP7_9FUNG</name>
<keyword evidence="5" id="KW-0732">Signal</keyword>
<evidence type="ECO:0000256" key="2">
    <source>
        <dbReference type="ARBA" id="ARBA00007447"/>
    </source>
</evidence>
<dbReference type="SUPFAM" id="SSF50630">
    <property type="entry name" value="Acid proteases"/>
    <property type="match status" value="1"/>
</dbReference>
<dbReference type="PANTHER" id="PTHR47966">
    <property type="entry name" value="BETA-SITE APP-CLEAVING ENZYME, ISOFORM A-RELATED"/>
    <property type="match status" value="1"/>
</dbReference>
<feature type="active site" evidence="8">
    <location>
        <position position="4"/>
    </location>
</feature>
<comment type="similarity">
    <text evidence="2 9">Belongs to the peptidase A1 family.</text>
</comment>
<dbReference type="PROSITE" id="PS00141">
    <property type="entry name" value="ASP_PROTEASE"/>
    <property type="match status" value="1"/>
</dbReference>
<dbReference type="FunFam" id="2.40.70.10:FF:000115">
    <property type="entry name" value="Lysosomal aspartic protease"/>
    <property type="match status" value="1"/>
</dbReference>
<keyword evidence="6 9" id="KW-0064">Aspartyl protease</keyword>
<evidence type="ECO:0000256" key="8">
    <source>
        <dbReference type="PIRSR" id="PIRSR601461-1"/>
    </source>
</evidence>
<keyword evidence="7 9" id="KW-0378">Hydrolase</keyword>
<evidence type="ECO:0000256" key="5">
    <source>
        <dbReference type="ARBA" id="ARBA00022729"/>
    </source>
</evidence>
<sequence length="300" mass="32676">MVLDTGSADIWVPSVPCHSCGSHTLFDSERSTSYAALNKEWSLSYLDGSYVDGVTGTDVVKLGDLSHNNQIIGLATSESSSFARNNKLDGVFGLSFPSISLTNQNSSIIMDMYKAGEIDEPVVGMYLGRTRDGGKGEAIFGGVNTDHFTGDLEYIEVTRQRYWQVDFGGVEIDGKLYTSPRANQAMLDTGTTLNILPSSIVQAIHDSIPGGEFIRPYGWFFPCDTVSDTIVTFKIGGKDFPVPLMDLIRDRYIADDPSMCVTGLAESDAGLAILGETFLRNYYSSYNFEDAVIGLAPSRK</sequence>
<gene>
    <name evidence="11" type="ORF">BCR42DRAFT_405871</name>
</gene>
<dbReference type="InterPro" id="IPR033121">
    <property type="entry name" value="PEPTIDASE_A1"/>
</dbReference>
<dbReference type="GO" id="GO:0006508">
    <property type="term" value="P:proteolysis"/>
    <property type="evidence" value="ECO:0007669"/>
    <property type="project" value="UniProtKB-KW"/>
</dbReference>
<protein>
    <recommendedName>
        <fullName evidence="3">rhizopuspepsin</fullName>
        <ecNumber evidence="3">3.4.23.21</ecNumber>
    </recommendedName>
</protein>
<dbReference type="GO" id="GO:0004190">
    <property type="term" value="F:aspartic-type endopeptidase activity"/>
    <property type="evidence" value="ECO:0007669"/>
    <property type="project" value="UniProtKB-KW"/>
</dbReference>
<dbReference type="PROSITE" id="PS51767">
    <property type="entry name" value="PEPTIDASE_A1"/>
    <property type="match status" value="1"/>
</dbReference>
<evidence type="ECO:0000313" key="11">
    <source>
        <dbReference type="EMBL" id="ORZ22291.1"/>
    </source>
</evidence>
<keyword evidence="4 9" id="KW-0645">Protease</keyword>
<dbReference type="InterPro" id="IPR001461">
    <property type="entry name" value="Aspartic_peptidase_A1"/>
</dbReference>
<evidence type="ECO:0000256" key="9">
    <source>
        <dbReference type="RuleBase" id="RU000454"/>
    </source>
</evidence>
<evidence type="ECO:0000256" key="1">
    <source>
        <dbReference type="ARBA" id="ARBA00001130"/>
    </source>
</evidence>
<evidence type="ECO:0000256" key="3">
    <source>
        <dbReference type="ARBA" id="ARBA00013205"/>
    </source>
</evidence>
<comment type="caution">
    <text evidence="11">The sequence shown here is derived from an EMBL/GenBank/DDBJ whole genome shotgun (WGS) entry which is preliminary data.</text>
</comment>
<comment type="catalytic activity">
    <reaction evidence="1">
        <text>Hydrolysis of proteins with broad specificity similar to that of pepsin A, preferring hydrophobic residues at P1 and P1'. Clots milk and activates trypsinogen. Does not cleave 4-Gln-|-His-5, but does cleave 10-His-|-Leu-11 and 12-Val-|-Glu-13 in B chain of insulin.</text>
        <dbReference type="EC" id="3.4.23.21"/>
    </reaction>
</comment>
<dbReference type="Pfam" id="PF00026">
    <property type="entry name" value="Asp"/>
    <property type="match status" value="1"/>
</dbReference>
<feature type="active site" evidence="8">
    <location>
        <position position="188"/>
    </location>
</feature>
<keyword evidence="12" id="KW-1185">Reference proteome</keyword>
<dbReference type="OrthoDB" id="15189at2759"/>
<proteinExistence type="inferred from homology"/>
<dbReference type="PRINTS" id="PR00792">
    <property type="entry name" value="PEPSIN"/>
</dbReference>
<dbReference type="InterPro" id="IPR021109">
    <property type="entry name" value="Peptidase_aspartic_dom_sf"/>
</dbReference>
<dbReference type="Proteomes" id="UP000193560">
    <property type="component" value="Unassembled WGS sequence"/>
</dbReference>
<evidence type="ECO:0000256" key="4">
    <source>
        <dbReference type="ARBA" id="ARBA00022670"/>
    </source>
</evidence>
<dbReference type="CDD" id="cd05471">
    <property type="entry name" value="pepsin_like"/>
    <property type="match status" value="1"/>
</dbReference>
<evidence type="ECO:0000259" key="10">
    <source>
        <dbReference type="PROSITE" id="PS51767"/>
    </source>
</evidence>
<evidence type="ECO:0000256" key="7">
    <source>
        <dbReference type="ARBA" id="ARBA00022801"/>
    </source>
</evidence>
<feature type="domain" description="Peptidase A1" evidence="10">
    <location>
        <begin position="1"/>
        <end position="296"/>
    </location>
</feature>
<dbReference type="InterPro" id="IPR034164">
    <property type="entry name" value="Pepsin-like_dom"/>
</dbReference>
<dbReference type="EC" id="3.4.23.21" evidence="3"/>
<reference evidence="11 12" key="1">
    <citation type="submission" date="2016-07" db="EMBL/GenBank/DDBJ databases">
        <title>Pervasive Adenine N6-methylation of Active Genes in Fungi.</title>
        <authorList>
            <consortium name="DOE Joint Genome Institute"/>
            <person name="Mondo S.J."/>
            <person name="Dannebaum R.O."/>
            <person name="Kuo R.C."/>
            <person name="Labutti K."/>
            <person name="Haridas S."/>
            <person name="Kuo A."/>
            <person name="Salamov A."/>
            <person name="Ahrendt S.R."/>
            <person name="Lipzen A."/>
            <person name="Sullivan W."/>
            <person name="Andreopoulos W.B."/>
            <person name="Clum A."/>
            <person name="Lindquist E."/>
            <person name="Daum C."/>
            <person name="Ramamoorthy G.K."/>
            <person name="Gryganskyi A."/>
            <person name="Culley D."/>
            <person name="Magnuson J.K."/>
            <person name="James T.Y."/>
            <person name="O'Malley M.A."/>
            <person name="Stajich J.E."/>
            <person name="Spatafora J.W."/>
            <person name="Visel A."/>
            <person name="Grigoriev I.V."/>
        </authorList>
    </citation>
    <scope>NUCLEOTIDE SEQUENCE [LARGE SCALE GENOMIC DNA]</scope>
    <source>
        <strain evidence="11 12">NRRL 1336</strain>
    </source>
</reference>
<dbReference type="Gene3D" id="2.40.70.10">
    <property type="entry name" value="Acid Proteases"/>
    <property type="match status" value="2"/>
</dbReference>